<evidence type="ECO:0000313" key="1">
    <source>
        <dbReference type="EMBL" id="SIT10374.1"/>
    </source>
</evidence>
<evidence type="ECO:0000313" key="2">
    <source>
        <dbReference type="Proteomes" id="UP000185999"/>
    </source>
</evidence>
<gene>
    <name evidence="1" type="ORF">SAMN05421760_11534</name>
</gene>
<proteinExistence type="predicted"/>
<dbReference type="Proteomes" id="UP000185999">
    <property type="component" value="Unassembled WGS sequence"/>
</dbReference>
<protein>
    <submittedName>
        <fullName evidence="1">Uncharacterized protein</fullName>
    </submittedName>
</protein>
<accession>A0A1N7PIB7</accession>
<dbReference type="EMBL" id="FTOE01000015">
    <property type="protein sequence ID" value="SIT10374.1"/>
    <property type="molecule type" value="Genomic_DNA"/>
</dbReference>
<dbReference type="AlphaFoldDB" id="A0A1N7PIB7"/>
<dbReference type="STRING" id="619304.SAMN05421760_11534"/>
<organism evidence="1 2">
    <name type="scientific">Neptunomonas antarctica</name>
    <dbReference type="NCBI Taxonomy" id="619304"/>
    <lineage>
        <taxon>Bacteria</taxon>
        <taxon>Pseudomonadati</taxon>
        <taxon>Pseudomonadota</taxon>
        <taxon>Gammaproteobacteria</taxon>
        <taxon>Oceanospirillales</taxon>
        <taxon>Oceanospirillaceae</taxon>
        <taxon>Neptunomonas</taxon>
    </lineage>
</organism>
<reference evidence="2" key="1">
    <citation type="submission" date="2017-01" db="EMBL/GenBank/DDBJ databases">
        <authorList>
            <person name="Varghese N."/>
            <person name="Submissions S."/>
        </authorList>
    </citation>
    <scope>NUCLEOTIDE SEQUENCE [LARGE SCALE GENOMIC DNA]</scope>
    <source>
        <strain evidence="2">DSM 22306</strain>
    </source>
</reference>
<name>A0A1N7PIB7_9GAMM</name>
<keyword evidence="2" id="KW-1185">Reference proteome</keyword>
<sequence length="276" mass="30421">MKEVRLTINGDVWEFFVSKISETERFANKIWTVLAYSKTKLLSSPYSVQKSHTETSGSTAAQLATSELFGTGFTLNWSAPDWSIPANVFSYSSQSPIASILSLTNAIGAVIQPHPANKELTVKPRFTHSSWNWDAATEDRTIPRALFSEMSEEYQPQIKYNGVYVAGQEYGALAKVRQLGTAGDSLLPDIVDNLLTDAIANTERGRIELSKSGHKEVFSGRIFYDPNEGFVDIGELIKILAQDGSSWKGVATANSIAISKMGAVVYQNLSILRHYE</sequence>
<dbReference type="OrthoDB" id="8609885at2"/>
<dbReference type="RefSeq" id="WP_054342241.1">
    <property type="nucleotide sequence ID" value="NZ_FTOE01000015.1"/>
</dbReference>